<reference evidence="2 3" key="1">
    <citation type="submission" date="2018-03" db="EMBL/GenBank/DDBJ databases">
        <authorList>
            <person name="Guldener U."/>
        </authorList>
    </citation>
    <scope>NUCLEOTIDE SEQUENCE [LARGE SCALE GENOMIC DNA]</scope>
    <source>
        <strain evidence="2 3">NBRC100155</strain>
    </source>
</reference>
<protein>
    <submittedName>
        <fullName evidence="2">Uncharacterized protein</fullName>
    </submittedName>
</protein>
<feature type="region of interest" description="Disordered" evidence="1">
    <location>
        <begin position="974"/>
        <end position="1009"/>
    </location>
</feature>
<feature type="region of interest" description="Disordered" evidence="1">
    <location>
        <begin position="769"/>
        <end position="804"/>
    </location>
</feature>
<feature type="compositionally biased region" description="Basic residues" evidence="1">
    <location>
        <begin position="483"/>
        <end position="496"/>
    </location>
</feature>
<feature type="compositionally biased region" description="Polar residues" evidence="1">
    <location>
        <begin position="678"/>
        <end position="689"/>
    </location>
</feature>
<feature type="compositionally biased region" description="Low complexity" evidence="1">
    <location>
        <begin position="156"/>
        <end position="171"/>
    </location>
</feature>
<feature type="region of interest" description="Disordered" evidence="1">
    <location>
        <begin position="296"/>
        <end position="702"/>
    </location>
</feature>
<evidence type="ECO:0000313" key="3">
    <source>
        <dbReference type="Proteomes" id="UP000324022"/>
    </source>
</evidence>
<gene>
    <name evidence="2" type="ORF">UTRI_05866</name>
</gene>
<feature type="compositionally biased region" description="Basic and acidic residues" evidence="1">
    <location>
        <begin position="413"/>
        <end position="432"/>
    </location>
</feature>
<feature type="region of interest" description="Disordered" evidence="1">
    <location>
        <begin position="251"/>
        <end position="280"/>
    </location>
</feature>
<keyword evidence="3" id="KW-1185">Reference proteome</keyword>
<dbReference type="EMBL" id="OOIN01000031">
    <property type="protein sequence ID" value="SPO30027.1"/>
    <property type="molecule type" value="Genomic_DNA"/>
</dbReference>
<accession>A0A5C3EJX9</accession>
<feature type="compositionally biased region" description="Basic residues" evidence="1">
    <location>
        <begin position="397"/>
        <end position="412"/>
    </location>
</feature>
<dbReference type="Proteomes" id="UP000324022">
    <property type="component" value="Unassembled WGS sequence"/>
</dbReference>
<feature type="compositionally biased region" description="Polar residues" evidence="1">
    <location>
        <begin position="567"/>
        <end position="589"/>
    </location>
</feature>
<evidence type="ECO:0000256" key="1">
    <source>
        <dbReference type="SAM" id="MobiDB-lite"/>
    </source>
</evidence>
<feature type="compositionally biased region" description="Basic residues" evidence="1">
    <location>
        <begin position="549"/>
        <end position="561"/>
    </location>
</feature>
<feature type="compositionally biased region" description="Polar residues" evidence="1">
    <location>
        <begin position="299"/>
        <end position="323"/>
    </location>
</feature>
<organism evidence="2 3">
    <name type="scientific">Ustilago trichophora</name>
    <dbReference type="NCBI Taxonomy" id="86804"/>
    <lineage>
        <taxon>Eukaryota</taxon>
        <taxon>Fungi</taxon>
        <taxon>Dikarya</taxon>
        <taxon>Basidiomycota</taxon>
        <taxon>Ustilaginomycotina</taxon>
        <taxon>Ustilaginomycetes</taxon>
        <taxon>Ustilaginales</taxon>
        <taxon>Ustilaginaceae</taxon>
        <taxon>Ustilago</taxon>
    </lineage>
</organism>
<feature type="region of interest" description="Disordered" evidence="1">
    <location>
        <begin position="152"/>
        <end position="226"/>
    </location>
</feature>
<dbReference type="OrthoDB" id="2554060at2759"/>
<evidence type="ECO:0000313" key="2">
    <source>
        <dbReference type="EMBL" id="SPO30027.1"/>
    </source>
</evidence>
<feature type="region of interest" description="Disordered" evidence="1">
    <location>
        <begin position="21"/>
        <end position="56"/>
    </location>
</feature>
<feature type="compositionally biased region" description="Polar residues" evidence="1">
    <location>
        <begin position="630"/>
        <end position="645"/>
    </location>
</feature>
<feature type="compositionally biased region" description="Basic residues" evidence="1">
    <location>
        <begin position="597"/>
        <end position="608"/>
    </location>
</feature>
<feature type="compositionally biased region" description="Polar residues" evidence="1">
    <location>
        <begin position="442"/>
        <end position="456"/>
    </location>
</feature>
<proteinExistence type="predicted"/>
<sequence length="1009" mass="106797">MEPVATHCPVVPGQIDSLFASSSRAGPVSDDVVAAASAEGQSDPPIHGEGKTEEDPQATRLLEALSVSKLEAKEQTAAGLPGFDDMPELASMKAATKVRQALGSPAAQVEHRAEIADAPTSVGGITQEIHRAAIDDRAKVPASPSPGVIEEHAATEEAPSPASSSADAPGSDYDDPDERDPLDMPSVPRKEETPSMPPPLHAAESVSNIAEANERKSFAGDNADNIHTQQNVATSLASEILHATDPTLVQLSQNAEANASEGQEATGPVFNKTGEAQDREGWSLRISALLSEIEGRSAAATTVDETPTQTADNQTSEASTADQTRPAGGISTEQSAKPDPPTRSLEGEGGSSTKRQRLDDAGTALELAAFAQGSTAPEPNKKPPAKKADKPPTKAKAPPKLKAPPKPKAALKPKKEPKEKAQKALEEQKLETEALNPDLDSTLHSTSGPDPRSNSPAEPPLSDESSPEQGAASAAKESEAKPKKTRKLPARPRKQPAKSADVPDEGIQTPPARFQAPALDPMVQQAASLPAANQGEGPEAGTAEQALKGKGKAKVKPKAPSKAKGTGNANTAGVPQLNMPSKTAATSVTVADPPKKAAPKRAPARKGKGPVAKLLPAQADGAVSELELDPSQTQNEQTVDTTSFRAESGSLRDDETVSDAASYRAAMRSEFGGPPSEQGGTLLSDQQRPATPPAPITSSYGGGGYPSSNIFTSMPPPLYPAQAYYPTRAEINRQHNRGLSSLTSAASMLDPDMQWSESSVVRAGSASSEYESVNEATSPTTVANTTGSMAGDAASDATSLSPDQSMSMMELDPRIYPSGWRLPNFDLMDPDRLMTTMRERTVWTFWDCYLPLGCRDQDMVLLSNDGIAFPCAAWNPCLFSTMLKRVIKNPSRAIRHIMQRGVDENRRLLGYAPLPCIWIDENWHATNLLLSFLHPIPSLFLPDRATCRVVLDLGMRYGVDRAISAATQRLHQLDEEDRATKAKGKGKGRSTEEEIAADLAQRAAEEMRD</sequence>
<dbReference type="AlphaFoldDB" id="A0A5C3EJX9"/>
<feature type="compositionally biased region" description="Polar residues" evidence="1">
    <location>
        <begin position="251"/>
        <end position="263"/>
    </location>
</feature>
<feature type="compositionally biased region" description="Low complexity" evidence="1">
    <location>
        <begin position="28"/>
        <end position="38"/>
    </location>
</feature>
<name>A0A5C3EJX9_9BASI</name>
<feature type="compositionally biased region" description="Polar residues" evidence="1">
    <location>
        <begin position="769"/>
        <end position="788"/>
    </location>
</feature>